<dbReference type="RefSeq" id="WP_109764951.1">
    <property type="nucleotide sequence ID" value="NZ_QGGU01000014.1"/>
</dbReference>
<keyword evidence="1" id="KW-0472">Membrane</keyword>
<feature type="transmembrane region" description="Helical" evidence="1">
    <location>
        <begin position="128"/>
        <end position="146"/>
    </location>
</feature>
<feature type="transmembrane region" description="Helical" evidence="1">
    <location>
        <begin position="21"/>
        <end position="39"/>
    </location>
</feature>
<protein>
    <submittedName>
        <fullName evidence="2">Uncharacterized protein</fullName>
    </submittedName>
</protein>
<proteinExistence type="predicted"/>
<keyword evidence="1" id="KW-0812">Transmembrane</keyword>
<keyword evidence="3" id="KW-1185">Reference proteome</keyword>
<comment type="caution">
    <text evidence="2">The sequence shown here is derived from an EMBL/GenBank/DDBJ whole genome shotgun (WGS) entry which is preliminary data.</text>
</comment>
<dbReference type="AlphaFoldDB" id="A0A316FD32"/>
<evidence type="ECO:0000256" key="1">
    <source>
        <dbReference type="SAM" id="Phobius"/>
    </source>
</evidence>
<evidence type="ECO:0000313" key="3">
    <source>
        <dbReference type="Proteomes" id="UP000245790"/>
    </source>
</evidence>
<keyword evidence="1" id="KW-1133">Transmembrane helix</keyword>
<sequence>MDTTGNEQKTVDQLVIFRARMLLFAAFSFALWQFGWVVMDIKPIKSSIIYQVAGWSSVIGAVCWAIASLLFVKFSKQMKQSSACSALQDELTIKNRNIAFVKSFFVTIGLVWALVPLMDLWAFDVKQAVRIIAVIGITLPMVLFSISELKNDEGAE</sequence>
<evidence type="ECO:0000313" key="2">
    <source>
        <dbReference type="EMBL" id="PWK45409.1"/>
    </source>
</evidence>
<feature type="transmembrane region" description="Helical" evidence="1">
    <location>
        <begin position="51"/>
        <end position="72"/>
    </location>
</feature>
<dbReference type="OrthoDB" id="9886881at2"/>
<dbReference type="Proteomes" id="UP000245790">
    <property type="component" value="Unassembled WGS sequence"/>
</dbReference>
<gene>
    <name evidence="2" type="ORF">C8D97_11482</name>
</gene>
<feature type="transmembrane region" description="Helical" evidence="1">
    <location>
        <begin position="104"/>
        <end position="122"/>
    </location>
</feature>
<dbReference type="EMBL" id="QGGU01000014">
    <property type="protein sequence ID" value="PWK45409.1"/>
    <property type="molecule type" value="Genomic_DNA"/>
</dbReference>
<accession>A0A316FD32</accession>
<name>A0A316FD32_9GAMM</name>
<organism evidence="2 3">
    <name type="scientific">Pleionea mediterranea</name>
    <dbReference type="NCBI Taxonomy" id="523701"/>
    <lineage>
        <taxon>Bacteria</taxon>
        <taxon>Pseudomonadati</taxon>
        <taxon>Pseudomonadota</taxon>
        <taxon>Gammaproteobacteria</taxon>
        <taxon>Oceanospirillales</taxon>
        <taxon>Pleioneaceae</taxon>
        <taxon>Pleionea</taxon>
    </lineage>
</organism>
<reference evidence="2 3" key="1">
    <citation type="submission" date="2018-05" db="EMBL/GenBank/DDBJ databases">
        <title>Genomic Encyclopedia of Type Strains, Phase IV (KMG-IV): sequencing the most valuable type-strain genomes for metagenomic binning, comparative biology and taxonomic classification.</title>
        <authorList>
            <person name="Goeker M."/>
        </authorList>
    </citation>
    <scope>NUCLEOTIDE SEQUENCE [LARGE SCALE GENOMIC DNA]</scope>
    <source>
        <strain evidence="2 3">DSM 25350</strain>
    </source>
</reference>